<keyword evidence="9" id="KW-1185">Reference proteome</keyword>
<keyword evidence="5" id="KW-0998">Cell outer membrane</keyword>
<gene>
    <name evidence="8" type="ORF">GCM10007898_20370</name>
</gene>
<evidence type="ECO:0000256" key="7">
    <source>
        <dbReference type="SAM" id="MobiDB-lite"/>
    </source>
</evidence>
<keyword evidence="4" id="KW-0564">Palmitate</keyword>
<keyword evidence="6" id="KW-0449">Lipoprotein</keyword>
<evidence type="ECO:0000256" key="6">
    <source>
        <dbReference type="ARBA" id="ARBA00023288"/>
    </source>
</evidence>
<accession>A0ABQ5XCT7</accession>
<organism evidence="8 9">
    <name type="scientific">Dyella flagellata</name>
    <dbReference type="NCBI Taxonomy" id="1867833"/>
    <lineage>
        <taxon>Bacteria</taxon>
        <taxon>Pseudomonadati</taxon>
        <taxon>Pseudomonadota</taxon>
        <taxon>Gammaproteobacteria</taxon>
        <taxon>Lysobacterales</taxon>
        <taxon>Rhodanobacteraceae</taxon>
        <taxon>Dyella</taxon>
    </lineage>
</organism>
<evidence type="ECO:0000256" key="5">
    <source>
        <dbReference type="ARBA" id="ARBA00023237"/>
    </source>
</evidence>
<proteinExistence type="predicted"/>
<reference evidence="9" key="1">
    <citation type="journal article" date="2019" name="Int. J. Syst. Evol. Microbiol.">
        <title>The Global Catalogue of Microorganisms (GCM) 10K type strain sequencing project: providing services to taxonomists for standard genome sequencing and annotation.</title>
        <authorList>
            <consortium name="The Broad Institute Genomics Platform"/>
            <consortium name="The Broad Institute Genome Sequencing Center for Infectious Disease"/>
            <person name="Wu L."/>
            <person name="Ma J."/>
        </authorList>
    </citation>
    <scope>NUCLEOTIDE SEQUENCE [LARGE SCALE GENOMIC DNA]</scope>
    <source>
        <strain evidence="9">NBRC 111981</strain>
    </source>
</reference>
<evidence type="ECO:0000313" key="8">
    <source>
        <dbReference type="EMBL" id="GLQ88468.1"/>
    </source>
</evidence>
<evidence type="ECO:0000256" key="3">
    <source>
        <dbReference type="ARBA" id="ARBA00023136"/>
    </source>
</evidence>
<evidence type="ECO:0000313" key="9">
    <source>
        <dbReference type="Proteomes" id="UP001156627"/>
    </source>
</evidence>
<dbReference type="EMBL" id="BSOA01000015">
    <property type="protein sequence ID" value="GLQ88468.1"/>
    <property type="molecule type" value="Genomic_DNA"/>
</dbReference>
<feature type="compositionally biased region" description="Low complexity" evidence="7">
    <location>
        <begin position="66"/>
        <end position="76"/>
    </location>
</feature>
<keyword evidence="3" id="KW-0472">Membrane</keyword>
<evidence type="ECO:0008006" key="10">
    <source>
        <dbReference type="Google" id="ProtNLM"/>
    </source>
</evidence>
<evidence type="ECO:0000256" key="2">
    <source>
        <dbReference type="ARBA" id="ARBA00022729"/>
    </source>
</evidence>
<comment type="caution">
    <text evidence="8">The sequence shown here is derived from an EMBL/GenBank/DDBJ whole genome shotgun (WGS) entry which is preliminary data.</text>
</comment>
<dbReference type="InterPro" id="IPR032831">
    <property type="entry name" value="LptM_cons"/>
</dbReference>
<comment type="subcellular location">
    <subcellularLocation>
        <location evidence="1">Cell outer membrane</location>
        <topology evidence="1">Lipid-anchor</topology>
    </subcellularLocation>
</comment>
<sequence length="86" mass="8620">MGQSVPKLGYTAGVFRRNPLMHRSILLLPACLAFAAIAGCGNKGPLYYPPPTHAALSPAPAPAPAQPSSAPASASSVATKPVGANQ</sequence>
<keyword evidence="2" id="KW-0732">Signal</keyword>
<feature type="region of interest" description="Disordered" evidence="7">
    <location>
        <begin position="55"/>
        <end position="86"/>
    </location>
</feature>
<dbReference type="Proteomes" id="UP001156627">
    <property type="component" value="Unassembled WGS sequence"/>
</dbReference>
<evidence type="ECO:0000256" key="1">
    <source>
        <dbReference type="ARBA" id="ARBA00004459"/>
    </source>
</evidence>
<protein>
    <recommendedName>
        <fullName evidence="10">Lipoprotein-attachment site-containing protein</fullName>
    </recommendedName>
</protein>
<name>A0ABQ5XCT7_9GAMM</name>
<dbReference type="NCBIfam" id="NF047847">
    <property type="entry name" value="SS_mature_LptM"/>
    <property type="match status" value="1"/>
</dbReference>
<evidence type="ECO:0000256" key="4">
    <source>
        <dbReference type="ARBA" id="ARBA00023139"/>
    </source>
</evidence>